<dbReference type="CDD" id="cd01029">
    <property type="entry name" value="TOPRIM_primases"/>
    <property type="match status" value="1"/>
</dbReference>
<dbReference type="OrthoDB" id="784829at2"/>
<feature type="domain" description="Primase C-terminal 2" evidence="2">
    <location>
        <begin position="12"/>
        <end position="83"/>
    </location>
</feature>
<protein>
    <submittedName>
        <fullName evidence="4">DNA primase TraC</fullName>
        <ecNumber evidence="4">2.7.7.-</ecNumber>
    </submittedName>
</protein>
<dbReference type="GO" id="GO:0016779">
    <property type="term" value="F:nucleotidyltransferase activity"/>
    <property type="evidence" value="ECO:0007669"/>
    <property type="project" value="UniProtKB-KW"/>
</dbReference>
<comment type="caution">
    <text evidence="4">The sequence shown here is derived from an EMBL/GenBank/DDBJ whole genome shotgun (WGS) entry which is preliminary data.</text>
</comment>
<dbReference type="AlphaFoldDB" id="A0A554X0F5"/>
<dbReference type="InterPro" id="IPR014819">
    <property type="entry name" value="PriCT_2"/>
</dbReference>
<dbReference type="InterPro" id="IPR006171">
    <property type="entry name" value="TOPRIM_dom"/>
</dbReference>
<feature type="region of interest" description="Disordered" evidence="1">
    <location>
        <begin position="90"/>
        <end position="110"/>
    </location>
</feature>
<dbReference type="EMBL" id="VJOM01000036">
    <property type="protein sequence ID" value="TSE29337.1"/>
    <property type="molecule type" value="Genomic_DNA"/>
</dbReference>
<keyword evidence="4" id="KW-0548">Nucleotidyltransferase</keyword>
<dbReference type="EC" id="2.7.7.-" evidence="4"/>
<name>A0A554X0F5_9BURK</name>
<gene>
    <name evidence="4" type="primary">traC_2</name>
    <name evidence="4" type="ORF">Ttaiw_02325</name>
</gene>
<dbReference type="InterPro" id="IPR034154">
    <property type="entry name" value="TOPRIM_DnaG/twinkle"/>
</dbReference>
<evidence type="ECO:0000259" key="2">
    <source>
        <dbReference type="Pfam" id="PF08707"/>
    </source>
</evidence>
<proteinExistence type="predicted"/>
<dbReference type="RefSeq" id="WP_143898443.1">
    <property type="nucleotide sequence ID" value="NZ_CP083911.1"/>
</dbReference>
<feature type="region of interest" description="Disordered" evidence="1">
    <location>
        <begin position="330"/>
        <end position="350"/>
    </location>
</feature>
<dbReference type="Proteomes" id="UP000317763">
    <property type="component" value="Unassembled WGS sequence"/>
</dbReference>
<keyword evidence="4" id="KW-0808">Transferase</keyword>
<feature type="compositionally biased region" description="Basic and acidic residues" evidence="1">
    <location>
        <begin position="330"/>
        <end position="349"/>
    </location>
</feature>
<dbReference type="Pfam" id="PF13362">
    <property type="entry name" value="Toprim_3"/>
    <property type="match status" value="1"/>
</dbReference>
<evidence type="ECO:0000313" key="4">
    <source>
        <dbReference type="EMBL" id="TSE29337.1"/>
    </source>
</evidence>
<dbReference type="GO" id="GO:0016817">
    <property type="term" value="F:hydrolase activity, acting on acid anhydrides"/>
    <property type="evidence" value="ECO:0007669"/>
    <property type="project" value="InterPro"/>
</dbReference>
<sequence>MITMGTDPAERIRSALACIDPHDRQTWVRMAMGIKEALGDDGFDIWNSWSAGASNYDPRAARDTWRSIRCSGGVTVASLFHEAKRNGWRGDAAMPSVPARPRTAPTAQHDAEREAKAQRAREVAARVWDAARPAGADHPYLVRKRVQPTETLGELDADRLAELTGYRAQSGGELLQGPILIAPVRVGGELSSVEFIDELGRKAALSGGRKRGGIWATGPLPEAGRLVLAEGVATALSIAEALGEVVAAALSVNNLKAAGEAIRAERPGLELVIAADLSEGGQPHPEAVKAARALGCGIVAPPAELGERADFNDLHVARGLDAVREAFEHVERPEPEPSDDGHDPAKADPDPAEAVAHLLELARAGDPAAFWRACRGSTLDALRDLRDRDPGGYQALRVELKAACPKIGVTALDKLLRSEEADGAPQSQATTLAELAAERCTLWHDPDGEAFASFAGSAGEVQHWRIDSTGFRDWLAHLAFTELGAAPGSEALKAATTALSGKAKFEGEEHTPALRVAKTDEGYWLDIGDPRWRAILLTPGGWRIVEHPPVRFLRSKATRAMPEPAARGDVGLLWNLVNVPEADRLLVLAWLLECWRADTPYAVLELSGEQGAAKSTAQRILRGFVDPSDVPLRGRPKTTEDLYVAAANAHLLSFENLSTLSADQSDAMCAISTGAGFAARRLYTDSEEAVLKAHRPIAVNGINPVITRPDLLDRAVCIHLPRLAQRRTDEQIREATERDAPTIFAGLLDLFCNALRVLPEVKRESWALPRLADFAQLGEAIARVLGHKPGHFLELYAGHRRQSIQRTIDASPVAMAIVKMVEAGRSFRGSVGELLDLLNRDRPAHEASDYWPRSPRGLGDALRRYSPALGQLGIKVEVESHTRSVGRVMCEIGRMAYPFFAAPQQVGNNVTDVTDVTKNGASGDVGDIGDIDSMCGTREKGIYPAGGNVTATGGDVVEVDL</sequence>
<keyword evidence="5" id="KW-1185">Reference proteome</keyword>
<evidence type="ECO:0000313" key="5">
    <source>
        <dbReference type="Proteomes" id="UP000317763"/>
    </source>
</evidence>
<accession>A0A554X0F5</accession>
<dbReference type="Pfam" id="PF08707">
    <property type="entry name" value="PriCT_2"/>
    <property type="match status" value="1"/>
</dbReference>
<evidence type="ECO:0000256" key="1">
    <source>
        <dbReference type="SAM" id="MobiDB-lite"/>
    </source>
</evidence>
<organism evidence="4 5">
    <name type="scientific">Tepidimonas taiwanensis</name>
    <dbReference type="NCBI Taxonomy" id="307486"/>
    <lineage>
        <taxon>Bacteria</taxon>
        <taxon>Pseudomonadati</taxon>
        <taxon>Pseudomonadota</taxon>
        <taxon>Betaproteobacteria</taxon>
        <taxon>Burkholderiales</taxon>
        <taxon>Tepidimonas</taxon>
    </lineage>
</organism>
<evidence type="ECO:0000259" key="3">
    <source>
        <dbReference type="Pfam" id="PF13362"/>
    </source>
</evidence>
<reference evidence="4 5" key="1">
    <citation type="submission" date="2019-07" db="EMBL/GenBank/DDBJ databases">
        <title>Tepidimonas taiwanensis I1-1 draft genome.</title>
        <authorList>
            <person name="Da Costa M.S."/>
            <person name="Froufe H.J.C."/>
            <person name="Egas C."/>
            <person name="Albuquerque L."/>
        </authorList>
    </citation>
    <scope>NUCLEOTIDE SEQUENCE [LARGE SCALE GENOMIC DNA]</scope>
    <source>
        <strain evidence="4 5">I1-1</strain>
    </source>
</reference>
<feature type="domain" description="Toprim" evidence="3">
    <location>
        <begin position="226"/>
        <end position="319"/>
    </location>
</feature>